<dbReference type="Gene3D" id="1.10.599.10">
    <property type="entry name" value="Aldehyde Ferredoxin Oxidoreductase Protein, subunit A, domain 3"/>
    <property type="match status" value="1"/>
</dbReference>
<name>A0A2A9HJV1_TEPT2</name>
<dbReference type="InterPro" id="IPR013983">
    <property type="entry name" value="Ald_Fedxn_OxRdtase_N"/>
</dbReference>
<dbReference type="InterPro" id="IPR001203">
    <property type="entry name" value="OxRdtase_Ald_Fedxn_C"/>
</dbReference>
<reference evidence="10 11" key="1">
    <citation type="submission" date="2017-09" db="EMBL/GenBank/DDBJ databases">
        <title>Sequencing the genomes of two abundant thermophiles in Great Basin hot springs: Thermocrinis jamiesonii and novel Chloroflexi Thermoflexus hugenholtzii.</title>
        <authorList>
            <person name="Hedlund B."/>
        </authorList>
    </citation>
    <scope>NUCLEOTIDE SEQUENCE [LARGE SCALE GENOMIC DNA]</scope>
    <source>
        <strain evidence="10 11">G233</strain>
    </source>
</reference>
<evidence type="ECO:0000256" key="8">
    <source>
        <dbReference type="ARBA" id="ARBA00049934"/>
    </source>
</evidence>
<dbReference type="SMART" id="SM00790">
    <property type="entry name" value="AFOR_N"/>
    <property type="match status" value="1"/>
</dbReference>
<dbReference type="RefSeq" id="WP_133117626.1">
    <property type="nucleotide sequence ID" value="NZ_PDJQ01000001.1"/>
</dbReference>
<feature type="domain" description="Aldehyde ferredoxin oxidoreductase N-terminal" evidence="9">
    <location>
        <begin position="16"/>
        <end position="217"/>
    </location>
</feature>
<evidence type="ECO:0000256" key="4">
    <source>
        <dbReference type="ARBA" id="ARBA00022723"/>
    </source>
</evidence>
<keyword evidence="3" id="KW-0004">4Fe-4S</keyword>
<dbReference type="PANTHER" id="PTHR30038">
    <property type="entry name" value="ALDEHYDE FERREDOXIN OXIDOREDUCTASE"/>
    <property type="match status" value="1"/>
</dbReference>
<evidence type="ECO:0000256" key="3">
    <source>
        <dbReference type="ARBA" id="ARBA00022485"/>
    </source>
</evidence>
<evidence type="ECO:0000313" key="11">
    <source>
        <dbReference type="Proteomes" id="UP000223071"/>
    </source>
</evidence>
<dbReference type="GO" id="GO:0051539">
    <property type="term" value="F:4 iron, 4 sulfur cluster binding"/>
    <property type="evidence" value="ECO:0007669"/>
    <property type="project" value="UniProtKB-KW"/>
</dbReference>
<keyword evidence="5" id="KW-0560">Oxidoreductase</keyword>
<comment type="cofactor">
    <cofactor evidence="1">
        <name>[4Fe-4S] cluster</name>
        <dbReference type="ChEBI" id="CHEBI:49883"/>
    </cofactor>
</comment>
<dbReference type="InterPro" id="IPR036021">
    <property type="entry name" value="Tungsten_al_ferr_oxy-like_C"/>
</dbReference>
<dbReference type="Gene3D" id="3.60.9.10">
    <property type="entry name" value="Aldehyde ferredoxin oxidoreductase, N-terminal domain"/>
    <property type="match status" value="1"/>
</dbReference>
<sequence>MTTATATSGALAEKGYNGKMLNVNLTTGEITVEYPDESLYRQYLGGYGIGARMLWDRVPKGADPLGPENMLGMFAGLLTGTPLFGQRWQVVCKSPLTGGWGDANCGGDFGGVLKLAGWDGIMFFGKSEKPVYLLIDNDKFELRDASDLWGQGAIENEKVLKDRHGKRASVANIGPAGETLSLISGVCNDHGRLAARSGVGAVMGSKKLKAVVVLADRKVISQTPETIKMLRENLDQFVKPLKDFFHNFGTTGITAMSALNGDSPVKNWGGVGIIDFPQAQQIDGGSQINPRMEKSYGCWRCPIACGAESKESTNPKYPYPHHTHRPEYEAMAAFGTMNLVADPDALIYANHLCNEYGFDVISAGGAISMAIECYQNGIITKEDTEGIELRWGDADAMIAFLKAMGERRGIAAVFADGVKVAAEKIGRGAEKYAMHIGGQELPMHDPKLQPEYYTTYKLDPTPARHTQYEGNKRLGKIPPAPADNKVYTGRGEHHKAASEYMHVVNAGGMCQFIMMAANTANMPTWFNAVTGWDMDLDEMMQVGERIANLRMAYEVREGGNPRKRYVPPRVTGESTEATHAGPLQGIKLDTETLEVEFLKACDWDLETCKPSKAKLEALGLQDVAVALHA</sequence>
<evidence type="ECO:0000256" key="6">
    <source>
        <dbReference type="ARBA" id="ARBA00023004"/>
    </source>
</evidence>
<proteinExistence type="inferred from homology"/>
<evidence type="ECO:0000259" key="9">
    <source>
        <dbReference type="SMART" id="SM00790"/>
    </source>
</evidence>
<dbReference type="GO" id="GO:0016625">
    <property type="term" value="F:oxidoreductase activity, acting on the aldehyde or oxo group of donors, iron-sulfur protein as acceptor"/>
    <property type="evidence" value="ECO:0007669"/>
    <property type="project" value="InterPro"/>
</dbReference>
<dbReference type="InterPro" id="IPR013985">
    <property type="entry name" value="Ald_Fedxn_OxRdtase_dom3"/>
</dbReference>
<keyword evidence="6" id="KW-0408">Iron</keyword>
<keyword evidence="4" id="KW-0479">Metal-binding</keyword>
<dbReference type="Pfam" id="PF02730">
    <property type="entry name" value="AFOR_N"/>
    <property type="match status" value="1"/>
</dbReference>
<evidence type="ECO:0000256" key="1">
    <source>
        <dbReference type="ARBA" id="ARBA00001966"/>
    </source>
</evidence>
<dbReference type="Pfam" id="PF01314">
    <property type="entry name" value="AFOR_C"/>
    <property type="match status" value="1"/>
</dbReference>
<dbReference type="InterPro" id="IPR036503">
    <property type="entry name" value="Ald_Fedxn_OxRdtase_N_sf"/>
</dbReference>
<dbReference type="GO" id="GO:0009055">
    <property type="term" value="F:electron transfer activity"/>
    <property type="evidence" value="ECO:0007669"/>
    <property type="project" value="InterPro"/>
</dbReference>
<dbReference type="Gene3D" id="1.10.569.10">
    <property type="entry name" value="Aldehyde Ferredoxin Oxidoreductase Protein, subunit A, domain 2"/>
    <property type="match status" value="1"/>
</dbReference>
<comment type="cofactor">
    <cofactor evidence="8">
        <name>tungstopterin</name>
        <dbReference type="ChEBI" id="CHEBI:30402"/>
    </cofactor>
</comment>
<dbReference type="GO" id="GO:0046872">
    <property type="term" value="F:metal ion binding"/>
    <property type="evidence" value="ECO:0007669"/>
    <property type="project" value="UniProtKB-KW"/>
</dbReference>
<organism evidence="10 11">
    <name type="scientific">Tepidiforma thermophila (strain KCTC 52669 / CGMCC 1.13589 / G233)</name>
    <dbReference type="NCBI Taxonomy" id="2761530"/>
    <lineage>
        <taxon>Bacteria</taxon>
        <taxon>Bacillati</taxon>
        <taxon>Chloroflexota</taxon>
        <taxon>Tepidiformia</taxon>
        <taxon>Tepidiformales</taxon>
        <taxon>Tepidiformaceae</taxon>
        <taxon>Tepidiforma</taxon>
    </lineage>
</organism>
<evidence type="ECO:0000256" key="7">
    <source>
        <dbReference type="ARBA" id="ARBA00023014"/>
    </source>
</evidence>
<protein>
    <submittedName>
        <fullName evidence="10">Aldehyde:ferredoxin oxidoreductase</fullName>
    </submittedName>
</protein>
<comment type="similarity">
    <text evidence="2">Belongs to the AOR/FOR family.</text>
</comment>
<keyword evidence="7" id="KW-0411">Iron-sulfur</keyword>
<evidence type="ECO:0000256" key="5">
    <source>
        <dbReference type="ARBA" id="ARBA00023002"/>
    </source>
</evidence>
<gene>
    <name evidence="10" type="ORF">A9A59_2593</name>
</gene>
<dbReference type="InterPro" id="IPR051919">
    <property type="entry name" value="W-dependent_AOR"/>
</dbReference>
<evidence type="ECO:0000256" key="2">
    <source>
        <dbReference type="ARBA" id="ARBA00011032"/>
    </source>
</evidence>
<comment type="caution">
    <text evidence="10">The sequence shown here is derived from an EMBL/GenBank/DDBJ whole genome shotgun (WGS) entry which is preliminary data.</text>
</comment>
<dbReference type="PANTHER" id="PTHR30038:SF0">
    <property type="entry name" value="TUNGSTEN-CONTAINING ALDEHYDE FERREDOXIN OXIDOREDUCTASE"/>
    <property type="match status" value="1"/>
</dbReference>
<accession>A0A2A9HJV1</accession>
<dbReference type="Proteomes" id="UP000223071">
    <property type="component" value="Unassembled WGS sequence"/>
</dbReference>
<dbReference type="AlphaFoldDB" id="A0A2A9HJV1"/>
<dbReference type="SUPFAM" id="SSF48310">
    <property type="entry name" value="Aldehyde ferredoxin oxidoreductase, C-terminal domains"/>
    <property type="match status" value="1"/>
</dbReference>
<dbReference type="EMBL" id="PDJQ01000001">
    <property type="protein sequence ID" value="PFG75325.1"/>
    <property type="molecule type" value="Genomic_DNA"/>
</dbReference>
<keyword evidence="11" id="KW-1185">Reference proteome</keyword>
<dbReference type="InterPro" id="IPR013984">
    <property type="entry name" value="Ald_Fedxn_OxRdtase_dom2"/>
</dbReference>
<dbReference type="SUPFAM" id="SSF56228">
    <property type="entry name" value="Aldehyde ferredoxin oxidoreductase, N-terminal domain"/>
    <property type="match status" value="1"/>
</dbReference>
<evidence type="ECO:0000313" key="10">
    <source>
        <dbReference type="EMBL" id="PFG75325.1"/>
    </source>
</evidence>